<dbReference type="GO" id="GO:0005524">
    <property type="term" value="F:ATP binding"/>
    <property type="evidence" value="ECO:0007669"/>
    <property type="project" value="TreeGrafter"/>
</dbReference>
<dbReference type="SUPFAM" id="SSF52540">
    <property type="entry name" value="P-loop containing nucleoside triphosphate hydrolases"/>
    <property type="match status" value="1"/>
</dbReference>
<sequence length="387" mass="39137">MSRPVFSGDGGAMSSTYILVAVGDPVIHPEATHVAAATGHGVVDTVDPREITRLMSRAHAVLVDADTAGHVATLDRRPGIHFLSADPGPVDWRAALHCHAENAYVLPAQAADLLSALGHARAPGTGSGHASGRASGRAADRAAQDPAPAPTQGTLIGVCGSAGGAGVSTLAAALARTAVRHHPVTLIDADDRSGGLDLLLGLEDAAGARWPDLRLGEGTVAGADLRAALPATPDGIAVLSTARSTLADPFRLTGDNVRPVLESLADSPGVTVVDLPAHGPATGAITDACDRVVLLIPAEVRAAAAAARLAADLTRTRTATVGVARHRGWSGLSAEDLSKITRCQILGELGHIPRLARVAELGGLPERLPGALTATARLVLADAGVPL</sequence>
<dbReference type="NCBIfam" id="TIGR03815">
    <property type="entry name" value="CpaE_hom_Actino"/>
    <property type="match status" value="1"/>
</dbReference>
<dbReference type="AlphaFoldDB" id="A0A0B6TD89"/>
<evidence type="ECO:0000256" key="1">
    <source>
        <dbReference type="SAM" id="MobiDB-lite"/>
    </source>
</evidence>
<dbReference type="Pfam" id="PF26563">
    <property type="entry name" value="Rv3660c_N"/>
    <property type="match status" value="1"/>
</dbReference>
<dbReference type="EMBL" id="CP007790">
    <property type="protein sequence ID" value="AJK67872.1"/>
    <property type="molecule type" value="Genomic_DNA"/>
</dbReference>
<proteinExistence type="predicted"/>
<reference evidence="3 4" key="1">
    <citation type="submission" date="2014-05" db="EMBL/GenBank/DDBJ databases">
        <title>Complete genome sequence of Corynebacterium marinum DSM 44953.</title>
        <authorList>
            <person name="Schaffert L."/>
            <person name="Albersmeier A."/>
            <person name="Kalinowski J."/>
            <person name="Ruckert C."/>
        </authorList>
    </citation>
    <scope>NUCLEOTIDE SEQUENCE [LARGE SCALE GENOMIC DNA]</scope>
    <source>
        <strain evidence="3 4">DSM 44953</strain>
    </source>
</reference>
<feature type="compositionally biased region" description="Low complexity" evidence="1">
    <location>
        <begin position="128"/>
        <end position="137"/>
    </location>
</feature>
<gene>
    <name evidence="3" type="ORF">B840_01195</name>
</gene>
<accession>A0A0B6TD89</accession>
<feature type="domain" description="Rv3660c-like CheY-like N-terminal" evidence="2">
    <location>
        <begin position="22"/>
        <end position="125"/>
    </location>
</feature>
<dbReference type="PANTHER" id="PTHR43384">
    <property type="entry name" value="SEPTUM SITE-DETERMINING PROTEIN MIND HOMOLOG, CHLOROPLASTIC-RELATED"/>
    <property type="match status" value="1"/>
</dbReference>
<dbReference type="GO" id="GO:0009898">
    <property type="term" value="C:cytoplasmic side of plasma membrane"/>
    <property type="evidence" value="ECO:0007669"/>
    <property type="project" value="TreeGrafter"/>
</dbReference>
<dbReference type="KEGG" id="cmq:B840_01195"/>
<evidence type="ECO:0000313" key="3">
    <source>
        <dbReference type="EMBL" id="AJK67872.1"/>
    </source>
</evidence>
<protein>
    <recommendedName>
        <fullName evidence="2">Rv3660c-like CheY-like N-terminal domain-containing protein</fullName>
    </recommendedName>
</protein>
<dbReference type="InterPro" id="IPR059050">
    <property type="entry name" value="Rv3660c_N"/>
</dbReference>
<organism evidence="3 4">
    <name type="scientific">Corynebacterium marinum DSM 44953</name>
    <dbReference type="NCBI Taxonomy" id="1224162"/>
    <lineage>
        <taxon>Bacteria</taxon>
        <taxon>Bacillati</taxon>
        <taxon>Actinomycetota</taxon>
        <taxon>Actinomycetes</taxon>
        <taxon>Mycobacteriales</taxon>
        <taxon>Corynebacteriaceae</taxon>
        <taxon>Corynebacterium</taxon>
    </lineage>
</organism>
<feature type="region of interest" description="Disordered" evidence="1">
    <location>
        <begin position="121"/>
        <end position="150"/>
    </location>
</feature>
<dbReference type="InterPro" id="IPR027417">
    <property type="entry name" value="P-loop_NTPase"/>
</dbReference>
<dbReference type="GO" id="GO:0016887">
    <property type="term" value="F:ATP hydrolysis activity"/>
    <property type="evidence" value="ECO:0007669"/>
    <property type="project" value="TreeGrafter"/>
</dbReference>
<dbReference type="PANTHER" id="PTHR43384:SF11">
    <property type="entry name" value="SEPTUM SITE DETERMINING PROTEIN"/>
    <property type="match status" value="1"/>
</dbReference>
<dbReference type="HOGENOM" id="CLU_042654_1_0_11"/>
<dbReference type="GO" id="GO:0005829">
    <property type="term" value="C:cytosol"/>
    <property type="evidence" value="ECO:0007669"/>
    <property type="project" value="TreeGrafter"/>
</dbReference>
<dbReference type="Proteomes" id="UP000031928">
    <property type="component" value="Chromosome"/>
</dbReference>
<dbReference type="STRING" id="1224162.B840_01195"/>
<keyword evidence="4" id="KW-1185">Reference proteome</keyword>
<dbReference type="InterPro" id="IPR050625">
    <property type="entry name" value="ParA/MinD_ATPase"/>
</dbReference>
<name>A0A0B6TD89_9CORY</name>
<evidence type="ECO:0000313" key="4">
    <source>
        <dbReference type="Proteomes" id="UP000031928"/>
    </source>
</evidence>
<dbReference type="InterPro" id="IPR022521">
    <property type="entry name" value="Rv3660c"/>
</dbReference>
<evidence type="ECO:0000259" key="2">
    <source>
        <dbReference type="Pfam" id="PF26563"/>
    </source>
</evidence>
<dbReference type="Gene3D" id="3.40.50.300">
    <property type="entry name" value="P-loop containing nucleotide triphosphate hydrolases"/>
    <property type="match status" value="1"/>
</dbReference>
<dbReference type="GO" id="GO:0051782">
    <property type="term" value="P:negative regulation of cell division"/>
    <property type="evidence" value="ECO:0007669"/>
    <property type="project" value="TreeGrafter"/>
</dbReference>